<proteinExistence type="predicted"/>
<evidence type="ECO:0000313" key="1">
    <source>
        <dbReference type="EMBL" id="KGN93218.1"/>
    </source>
</evidence>
<evidence type="ECO:0000313" key="4">
    <source>
        <dbReference type="Proteomes" id="UP000249300"/>
    </source>
</evidence>
<name>A0A0A2FQC2_9PORP</name>
<dbReference type="AlphaFoldDB" id="A0A0A2FQC2"/>
<protein>
    <submittedName>
        <fullName evidence="1">Uncharacterized protein</fullName>
    </submittedName>
</protein>
<dbReference type="EMBL" id="LS483447">
    <property type="protein sequence ID" value="SQH73707.1"/>
    <property type="molecule type" value="Genomic_DNA"/>
</dbReference>
<gene>
    <name evidence="1" type="ORF">HQ38_09465</name>
    <name evidence="2" type="ORF">NCTC12858_01573</name>
</gene>
<evidence type="ECO:0000313" key="3">
    <source>
        <dbReference type="Proteomes" id="UP000030136"/>
    </source>
</evidence>
<dbReference type="KEGG" id="pcre:NCTC12858_01573"/>
<dbReference type="Proteomes" id="UP000249300">
    <property type="component" value="Chromosome 1"/>
</dbReference>
<organism evidence="1 3">
    <name type="scientific">Porphyromonas crevioricanis</name>
    <dbReference type="NCBI Taxonomy" id="393921"/>
    <lineage>
        <taxon>Bacteria</taxon>
        <taxon>Pseudomonadati</taxon>
        <taxon>Bacteroidota</taxon>
        <taxon>Bacteroidia</taxon>
        <taxon>Bacteroidales</taxon>
        <taxon>Porphyromonadaceae</taxon>
        <taxon>Porphyromonas</taxon>
    </lineage>
</organism>
<dbReference type="EMBL" id="JQJC01000028">
    <property type="protein sequence ID" value="KGN93218.1"/>
    <property type="molecule type" value="Genomic_DNA"/>
</dbReference>
<accession>A0A0A2FQC2</accession>
<evidence type="ECO:0000313" key="2">
    <source>
        <dbReference type="EMBL" id="SQH73707.1"/>
    </source>
</evidence>
<dbReference type="Proteomes" id="UP000030136">
    <property type="component" value="Unassembled WGS sequence"/>
</dbReference>
<keyword evidence="4" id="KW-1185">Reference proteome</keyword>
<sequence>MLAKFLSGENFDPPEMPYSSVFWKVAVMSVKRNVFSYSQSLFLLCFLGFHCKRKFTKYIMFNSEKKEAFELQPPCR</sequence>
<reference evidence="2 4" key="2">
    <citation type="submission" date="2018-06" db="EMBL/GenBank/DDBJ databases">
        <authorList>
            <consortium name="Pathogen Informatics"/>
            <person name="Doyle S."/>
        </authorList>
    </citation>
    <scope>NUCLEOTIDE SEQUENCE [LARGE SCALE GENOMIC DNA]</scope>
    <source>
        <strain evidence="2 4">NCTC12858</strain>
    </source>
</reference>
<reference evidence="1 3" key="1">
    <citation type="submission" date="2014-08" db="EMBL/GenBank/DDBJ databases">
        <title>Porphyromonas crevioricanis strain:COT-253_OH1447 Genome sequencing.</title>
        <authorList>
            <person name="Wallis C."/>
            <person name="Deusch O."/>
            <person name="O'Flynn C."/>
            <person name="Davis I."/>
            <person name="Jospin G."/>
            <person name="Darling A.E."/>
            <person name="Coil D.A."/>
            <person name="Alexiev A."/>
            <person name="Horsfall A."/>
            <person name="Kirkwood N."/>
            <person name="Harris S."/>
            <person name="Eisen J.A."/>
        </authorList>
    </citation>
    <scope>NUCLEOTIDE SEQUENCE [LARGE SCALE GENOMIC DNA]</scope>
    <source>
        <strain evidence="3">COT-253 OH1447</strain>
        <strain evidence="1">COT-253_OH1447</strain>
    </source>
</reference>